<protein>
    <recommendedName>
        <fullName evidence="5">Putrescine-binding periplasmic protein</fullName>
    </recommendedName>
</protein>
<evidence type="ECO:0000256" key="6">
    <source>
        <dbReference type="SAM" id="SignalP"/>
    </source>
</evidence>
<dbReference type="Proteomes" id="UP001279642">
    <property type="component" value="Unassembled WGS sequence"/>
</dbReference>
<reference evidence="7 8" key="1">
    <citation type="journal article" date="2016" name="Antonie Van Leeuwenhoek">
        <title>Dongia soli sp. nov., isolated from soil from Dokdo, Korea.</title>
        <authorList>
            <person name="Kim D.U."/>
            <person name="Lee H."/>
            <person name="Kim H."/>
            <person name="Kim S.G."/>
            <person name="Ka J.O."/>
        </authorList>
    </citation>
    <scope>NUCLEOTIDE SEQUENCE [LARGE SCALE GENOMIC DNA]</scope>
    <source>
        <strain evidence="7 8">D78</strain>
    </source>
</reference>
<dbReference type="Gene3D" id="3.40.190.10">
    <property type="entry name" value="Periplasmic binding protein-like II"/>
    <property type="match status" value="2"/>
</dbReference>
<dbReference type="RefSeq" id="WP_320506963.1">
    <property type="nucleotide sequence ID" value="NZ_JAXCLW010000001.1"/>
</dbReference>
<keyword evidence="2 5" id="KW-0813">Transport</keyword>
<dbReference type="PANTHER" id="PTHR30222:SF12">
    <property type="entry name" value="NORSPERMIDINE SENSOR"/>
    <property type="match status" value="1"/>
</dbReference>
<comment type="similarity">
    <text evidence="5">Belongs to the bacterial solute-binding protein PotD/PotF family.</text>
</comment>
<gene>
    <name evidence="7" type="ORF">SMD27_03635</name>
</gene>
<sequence length="342" mass="38210">MSRFLKAALVGFGIMAGASSAMADGELHIYNWGNYTSPDAISKFEKQYNVKVTLDSYDSNDQMLAKIKAGGSGYDIVVPSGYVIEQMIKDGLLAKTEPNQMENFKNMRPEFVDVYWDKGRHYSVPWQWGTTGIAVNTDVYKGDINTWGLLFDTPAELKGKVNVVPEMIDVINAASFYLHLPLCSDKKEDLKKINDLLVKAKKDWRAMEYSTIENMTAKNFAATMDWNGAAMRERLGLSSIKYAYPKEGMASFMDNVVVLKDAPNAENAKLFMNFIMDPENAAMLSAFARYDNGIKGSHEFLPKDMAGAPEINPPAGFKTYFPPACPQKVAETYGKIWNNLLK</sequence>
<comment type="function">
    <text evidence="5">Required for the activity of the bacterial periplasmic transport system of putrescine.</text>
</comment>
<dbReference type="PANTHER" id="PTHR30222">
    <property type="entry name" value="SPERMIDINE/PUTRESCINE-BINDING PERIPLASMIC PROTEIN"/>
    <property type="match status" value="1"/>
</dbReference>
<keyword evidence="4 5" id="KW-0574">Periplasm</keyword>
<evidence type="ECO:0000313" key="8">
    <source>
        <dbReference type="Proteomes" id="UP001279642"/>
    </source>
</evidence>
<keyword evidence="8" id="KW-1185">Reference proteome</keyword>
<comment type="subcellular location">
    <subcellularLocation>
        <location evidence="1 5">Periplasm</location>
    </subcellularLocation>
</comment>
<organism evidence="7 8">
    <name type="scientific">Dongia soli</name>
    <dbReference type="NCBI Taxonomy" id="600628"/>
    <lineage>
        <taxon>Bacteria</taxon>
        <taxon>Pseudomonadati</taxon>
        <taxon>Pseudomonadota</taxon>
        <taxon>Alphaproteobacteria</taxon>
        <taxon>Rhodospirillales</taxon>
        <taxon>Dongiaceae</taxon>
        <taxon>Dongia</taxon>
    </lineage>
</organism>
<dbReference type="SUPFAM" id="SSF53850">
    <property type="entry name" value="Periplasmic binding protein-like II"/>
    <property type="match status" value="1"/>
</dbReference>
<comment type="caution">
    <text evidence="7">The sequence shown here is derived from an EMBL/GenBank/DDBJ whole genome shotgun (WGS) entry which is preliminary data.</text>
</comment>
<feature type="chain" id="PRO_5045057394" description="Putrescine-binding periplasmic protein" evidence="6">
    <location>
        <begin position="24"/>
        <end position="342"/>
    </location>
</feature>
<dbReference type="PIRSF" id="PIRSF019574">
    <property type="entry name" value="Periplasmic_polyamine_BP"/>
    <property type="match status" value="1"/>
</dbReference>
<evidence type="ECO:0000256" key="5">
    <source>
        <dbReference type="PIRNR" id="PIRNR019574"/>
    </source>
</evidence>
<dbReference type="PRINTS" id="PR00909">
    <property type="entry name" value="SPERMDNBNDNG"/>
</dbReference>
<accession>A0ABU5E6W7</accession>
<dbReference type="InterPro" id="IPR006059">
    <property type="entry name" value="SBP"/>
</dbReference>
<dbReference type="Pfam" id="PF13416">
    <property type="entry name" value="SBP_bac_8"/>
    <property type="match status" value="1"/>
</dbReference>
<evidence type="ECO:0000256" key="4">
    <source>
        <dbReference type="ARBA" id="ARBA00022764"/>
    </source>
</evidence>
<evidence type="ECO:0000256" key="2">
    <source>
        <dbReference type="ARBA" id="ARBA00022448"/>
    </source>
</evidence>
<evidence type="ECO:0000313" key="7">
    <source>
        <dbReference type="EMBL" id="MDY0881921.1"/>
    </source>
</evidence>
<feature type="signal peptide" evidence="6">
    <location>
        <begin position="1"/>
        <end position="23"/>
    </location>
</feature>
<evidence type="ECO:0000256" key="3">
    <source>
        <dbReference type="ARBA" id="ARBA00022729"/>
    </source>
</evidence>
<dbReference type="EMBL" id="JAXCLW010000001">
    <property type="protein sequence ID" value="MDY0881921.1"/>
    <property type="molecule type" value="Genomic_DNA"/>
</dbReference>
<name>A0ABU5E6W7_9PROT</name>
<keyword evidence="3 6" id="KW-0732">Signal</keyword>
<evidence type="ECO:0000256" key="1">
    <source>
        <dbReference type="ARBA" id="ARBA00004418"/>
    </source>
</evidence>
<proteinExistence type="inferred from homology"/>
<dbReference type="InterPro" id="IPR001188">
    <property type="entry name" value="Sperm_putr-bd"/>
</dbReference>